<proteinExistence type="predicted"/>
<comment type="caution">
    <text evidence="1">The sequence shown here is derived from an EMBL/GenBank/DDBJ whole genome shotgun (WGS) entry which is preliminary data.</text>
</comment>
<reference evidence="1 2" key="1">
    <citation type="submission" date="2018-10" db="EMBL/GenBank/DDBJ databases">
        <title>Natronolimnobius sp. XQ-INN 246 isolated from Inner Mongolia Autonomous Region of China.</title>
        <authorList>
            <person name="Xue Q."/>
        </authorList>
    </citation>
    <scope>NUCLEOTIDE SEQUENCE [LARGE SCALE GENOMIC DNA]</scope>
    <source>
        <strain evidence="1 2">XQ-INN 246</strain>
    </source>
</reference>
<keyword evidence="2" id="KW-1185">Reference proteome</keyword>
<dbReference type="Proteomes" id="UP000318864">
    <property type="component" value="Unassembled WGS sequence"/>
</dbReference>
<dbReference type="RefSeq" id="WP_141464719.1">
    <property type="nucleotide sequence ID" value="NZ_RBZW01000024.1"/>
</dbReference>
<name>A0A4S3TL32_9EURY</name>
<organism evidence="1 2">
    <name type="scientific">Salinadaptatus halalkaliphilus</name>
    <dbReference type="NCBI Taxonomy" id="2419781"/>
    <lineage>
        <taxon>Archaea</taxon>
        <taxon>Methanobacteriati</taxon>
        <taxon>Methanobacteriota</taxon>
        <taxon>Stenosarchaea group</taxon>
        <taxon>Halobacteria</taxon>
        <taxon>Halobacteriales</taxon>
        <taxon>Natrialbaceae</taxon>
        <taxon>Salinadaptatus</taxon>
    </lineage>
</organism>
<evidence type="ECO:0000313" key="2">
    <source>
        <dbReference type="Proteomes" id="UP000318864"/>
    </source>
</evidence>
<dbReference type="EMBL" id="RBZW01000024">
    <property type="protein sequence ID" value="THE64859.1"/>
    <property type="molecule type" value="Genomic_DNA"/>
</dbReference>
<dbReference type="AlphaFoldDB" id="A0A4S3TL32"/>
<gene>
    <name evidence="1" type="ORF">D8Y22_10840</name>
</gene>
<protein>
    <submittedName>
        <fullName evidence="1">Uncharacterized protein</fullName>
    </submittedName>
</protein>
<sequence length="194" mass="21344">MGHHQFKSVDVLTVEDAAARLEVDGLTHVARAAFDHAGELVAPRVGRRPTVLGAVRLASRRSRCRTLERERFSSVFDVDADLVVAAHADLASHLTPPADEDDVRSLRRRLVVVHELVAAAERDRLDALQLPQTYLADDAPWLLGRTQRRAEASSPRSEATLDVAALQSHTRRLEADLELARLGTTLYALVHGEA</sequence>
<evidence type="ECO:0000313" key="1">
    <source>
        <dbReference type="EMBL" id="THE64859.1"/>
    </source>
</evidence>
<accession>A0A4S3TL32</accession>
<dbReference type="OrthoDB" id="170737at2157"/>